<name>A0ABS4USI5_9ACTN</name>
<dbReference type="SMART" id="SM00530">
    <property type="entry name" value="HTH_XRE"/>
    <property type="match status" value="1"/>
</dbReference>
<sequence length="432" mass="46700">MPADVLVHEDVVAALNDWNWSTALRAISAATGATQMRMSEATGLTQSTISRLMNGKIPTPTIQTIRSLCDGLGIPRDLAGLAPKAGPARAPSKEDATDRRQFISGVGASAAASVWSAFGERPDRMRSADAERELDTLRSAVPRLQLLSDEYGGTDALCTLAVKLAGRADDVVQSRLASCELTQQAQSLAAQFSMMAGWLHLDGGGQTVARLHWQHALFQAQLANDLETEVFALSSLSNQATFSLSRAPEGLLLAQRATAVASGWASPRLRSLLLIREAAAWAARHEPTQFDRLQRQAANLLPDGPANDDPKWLDFYDRAEYDGLRALSYGLLDDATRSQSLYRDMIDRIPPHLQRNRLLYTTLLARSMVNSGDVVGAAEVLTPHLESVAATGSRRARHHVRAVARAARASRTARGVSFADQTCQAGLDSERA</sequence>
<evidence type="ECO:0000259" key="1">
    <source>
        <dbReference type="PROSITE" id="PS50943"/>
    </source>
</evidence>
<feature type="domain" description="HTH cro/C1-type" evidence="1">
    <location>
        <begin position="38"/>
        <end position="78"/>
    </location>
</feature>
<dbReference type="Pfam" id="PF13560">
    <property type="entry name" value="HTH_31"/>
    <property type="match status" value="1"/>
</dbReference>
<dbReference type="Gene3D" id="1.10.260.40">
    <property type="entry name" value="lambda repressor-like DNA-binding domains"/>
    <property type="match status" value="1"/>
</dbReference>
<dbReference type="PROSITE" id="PS50943">
    <property type="entry name" value="HTH_CROC1"/>
    <property type="match status" value="1"/>
</dbReference>
<evidence type="ECO:0000313" key="2">
    <source>
        <dbReference type="EMBL" id="MBP2354612.1"/>
    </source>
</evidence>
<comment type="caution">
    <text evidence="2">The sequence shown here is derived from an EMBL/GenBank/DDBJ whole genome shotgun (WGS) entry which is preliminary data.</text>
</comment>
<dbReference type="InterPro" id="IPR010982">
    <property type="entry name" value="Lambda_DNA-bd_dom_sf"/>
</dbReference>
<protein>
    <submittedName>
        <fullName evidence="2">Transcriptional regulator with XRE-family HTH domain</fullName>
    </submittedName>
</protein>
<dbReference type="RefSeq" id="WP_209697396.1">
    <property type="nucleotide sequence ID" value="NZ_BAAAVU010000031.1"/>
</dbReference>
<evidence type="ECO:0000313" key="3">
    <source>
        <dbReference type="Proteomes" id="UP000755585"/>
    </source>
</evidence>
<dbReference type="CDD" id="cd00093">
    <property type="entry name" value="HTH_XRE"/>
    <property type="match status" value="1"/>
</dbReference>
<organism evidence="2 3">
    <name type="scientific">Kribbella aluminosa</name>
    <dbReference type="NCBI Taxonomy" id="416017"/>
    <lineage>
        <taxon>Bacteria</taxon>
        <taxon>Bacillati</taxon>
        <taxon>Actinomycetota</taxon>
        <taxon>Actinomycetes</taxon>
        <taxon>Propionibacteriales</taxon>
        <taxon>Kribbellaceae</taxon>
        <taxon>Kribbella</taxon>
    </lineage>
</organism>
<dbReference type="Proteomes" id="UP000755585">
    <property type="component" value="Unassembled WGS sequence"/>
</dbReference>
<dbReference type="EMBL" id="JAGINT010000002">
    <property type="protein sequence ID" value="MBP2354612.1"/>
    <property type="molecule type" value="Genomic_DNA"/>
</dbReference>
<dbReference type="SUPFAM" id="SSF47413">
    <property type="entry name" value="lambda repressor-like DNA-binding domains"/>
    <property type="match status" value="1"/>
</dbReference>
<accession>A0ABS4USI5</accession>
<gene>
    <name evidence="2" type="ORF">JOF29_005722</name>
</gene>
<proteinExistence type="predicted"/>
<keyword evidence="3" id="KW-1185">Reference proteome</keyword>
<dbReference type="InterPro" id="IPR001387">
    <property type="entry name" value="Cro/C1-type_HTH"/>
</dbReference>
<reference evidence="2 3" key="1">
    <citation type="submission" date="2021-03" db="EMBL/GenBank/DDBJ databases">
        <title>Sequencing the genomes of 1000 actinobacteria strains.</title>
        <authorList>
            <person name="Klenk H.-P."/>
        </authorList>
    </citation>
    <scope>NUCLEOTIDE SEQUENCE [LARGE SCALE GENOMIC DNA]</scope>
    <source>
        <strain evidence="2 3">DSM 18824</strain>
    </source>
</reference>